<evidence type="ECO:0000313" key="1">
    <source>
        <dbReference type="EMBL" id="KAE9000090.1"/>
    </source>
</evidence>
<dbReference type="EMBL" id="QXGC01000881">
    <property type="protein sequence ID" value="KAE9217798.1"/>
    <property type="molecule type" value="Genomic_DNA"/>
</dbReference>
<evidence type="ECO:0000313" key="2">
    <source>
        <dbReference type="EMBL" id="KAE9100493.1"/>
    </source>
</evidence>
<evidence type="ECO:0000313" key="6">
    <source>
        <dbReference type="Proteomes" id="UP000488956"/>
    </source>
</evidence>
<evidence type="ECO:0000313" key="3">
    <source>
        <dbReference type="EMBL" id="KAE9217798.1"/>
    </source>
</evidence>
<comment type="caution">
    <text evidence="1">The sequence shown here is derived from an EMBL/GenBank/DDBJ whole genome shotgun (WGS) entry which is preliminary data.</text>
</comment>
<sequence>MGKSIEENIAAKREFSKLELELVQTADAAHKFLNILKSSLSKYDRSRGQYCLNTSKRFIKYEIQEVKKNASDLRYLATRIRRTKKPSESEINAARICMNQTSEAMIDLIRAARVYDHNYTTSASMETPVDDVLAGGDSMKMQTKLFGKTHNNENSKSMEDLFRSGSNEFKVRLTGESFKTLDTVEAVVRLTLRSSFGGLNALRTQISTTEKALAASLA</sequence>
<dbReference type="AlphaFoldDB" id="A0A6A3JXN0"/>
<accession>A0A6A3JXN0</accession>
<dbReference type="Proteomes" id="UP000488956">
    <property type="component" value="Unassembled WGS sequence"/>
</dbReference>
<dbReference type="Proteomes" id="UP000476176">
    <property type="component" value="Unassembled WGS sequence"/>
</dbReference>
<organism evidence="1 4">
    <name type="scientific">Phytophthora fragariae</name>
    <dbReference type="NCBI Taxonomy" id="53985"/>
    <lineage>
        <taxon>Eukaryota</taxon>
        <taxon>Sar</taxon>
        <taxon>Stramenopiles</taxon>
        <taxon>Oomycota</taxon>
        <taxon>Peronosporomycetes</taxon>
        <taxon>Peronosporales</taxon>
        <taxon>Peronosporaceae</taxon>
        <taxon>Phytophthora</taxon>
    </lineage>
</organism>
<evidence type="ECO:0000313" key="5">
    <source>
        <dbReference type="Proteomes" id="UP000476176"/>
    </source>
</evidence>
<dbReference type="EMBL" id="QXFX01000932">
    <property type="protein sequence ID" value="KAE9100493.1"/>
    <property type="molecule type" value="Genomic_DNA"/>
</dbReference>
<protein>
    <submittedName>
        <fullName evidence="1">Uncharacterized protein</fullName>
    </submittedName>
</protein>
<reference evidence="4 5" key="1">
    <citation type="submission" date="2018-09" db="EMBL/GenBank/DDBJ databases">
        <title>Genomic investigation of the strawberry pathogen Phytophthora fragariae indicates pathogenicity is determined by transcriptional variation in three key races.</title>
        <authorList>
            <person name="Adams T.M."/>
            <person name="Armitage A.D."/>
            <person name="Sobczyk M.K."/>
            <person name="Bates H.J."/>
            <person name="Dunwell J.M."/>
            <person name="Nellist C.F."/>
            <person name="Harrison R.J."/>
        </authorList>
    </citation>
    <scope>NUCLEOTIDE SEQUENCE [LARGE SCALE GENOMIC DNA]</scope>
    <source>
        <strain evidence="3 5">BC-23</strain>
        <strain evidence="2 6">ONT-3</strain>
        <strain evidence="1 4">SCRP245</strain>
    </source>
</reference>
<name>A0A6A3JXN0_9STRA</name>
<gene>
    <name evidence="3" type="ORF">PF004_g14043</name>
    <name evidence="2" type="ORF">PF010_g14798</name>
    <name evidence="1" type="ORF">PF011_g14344</name>
</gene>
<proteinExistence type="predicted"/>
<dbReference type="EMBL" id="QXFW01000923">
    <property type="protein sequence ID" value="KAE9000090.1"/>
    <property type="molecule type" value="Genomic_DNA"/>
</dbReference>
<evidence type="ECO:0000313" key="4">
    <source>
        <dbReference type="Proteomes" id="UP000460718"/>
    </source>
</evidence>
<dbReference type="Proteomes" id="UP000460718">
    <property type="component" value="Unassembled WGS sequence"/>
</dbReference>